<evidence type="ECO:0000313" key="3">
    <source>
        <dbReference type="Proteomes" id="UP000035681"/>
    </source>
</evidence>
<dbReference type="Gene3D" id="3.30.870.30">
    <property type="entry name" value="MITD, C-terminal phospholipase D-like domain"/>
    <property type="match status" value="1"/>
</dbReference>
<evidence type="ECO:0000259" key="2">
    <source>
        <dbReference type="Pfam" id="PF16565"/>
    </source>
</evidence>
<organism evidence="4">
    <name type="scientific">Strongyloides stercoralis</name>
    <name type="common">Threadworm</name>
    <dbReference type="NCBI Taxonomy" id="6248"/>
    <lineage>
        <taxon>Eukaryota</taxon>
        <taxon>Metazoa</taxon>
        <taxon>Ecdysozoa</taxon>
        <taxon>Nematoda</taxon>
        <taxon>Chromadorea</taxon>
        <taxon>Rhabditida</taxon>
        <taxon>Tylenchina</taxon>
        <taxon>Panagrolaimomorpha</taxon>
        <taxon>Strongyloidoidea</taxon>
        <taxon>Strongyloididae</taxon>
        <taxon>Strongyloides</taxon>
    </lineage>
</organism>
<dbReference type="InterPro" id="IPR032341">
    <property type="entry name" value="MITD1_C"/>
</dbReference>
<dbReference type="WBParaSite" id="SSTP_0000251000.1">
    <property type="protein sequence ID" value="SSTP_0000251000.1"/>
    <property type="gene ID" value="SSTP_0000251000"/>
</dbReference>
<keyword evidence="1" id="KW-0175">Coiled coil</keyword>
<reference evidence="4" key="1">
    <citation type="submission" date="2015-08" db="UniProtKB">
        <authorList>
            <consortium name="WormBaseParasite"/>
        </authorList>
    </citation>
    <scope>IDENTIFICATION</scope>
</reference>
<evidence type="ECO:0000313" key="4">
    <source>
        <dbReference type="WBParaSite" id="SSTP_0000251000.1"/>
    </source>
</evidence>
<feature type="domain" description="MITD1 C-terminal phospholipase D-like" evidence="2">
    <location>
        <begin position="218"/>
        <end position="278"/>
    </location>
</feature>
<evidence type="ECO:0000256" key="1">
    <source>
        <dbReference type="SAM" id="Coils"/>
    </source>
</evidence>
<name>A0A0K0DZ46_STRER</name>
<dbReference type="Proteomes" id="UP000035681">
    <property type="component" value="Unplaced"/>
</dbReference>
<proteinExistence type="predicted"/>
<feature type="coiled-coil region" evidence="1">
    <location>
        <begin position="42"/>
        <end position="69"/>
    </location>
</feature>
<dbReference type="AlphaFoldDB" id="A0A0K0DZ46"/>
<keyword evidence="3" id="KW-1185">Reference proteome</keyword>
<accession>A0A0K0DZ46</accession>
<dbReference type="STRING" id="6248.A0A0K0DZ46"/>
<protein>
    <submittedName>
        <fullName evidence="4 5">MIT_C domain-containing protein</fullName>
    </submittedName>
</protein>
<dbReference type="InterPro" id="IPR038113">
    <property type="entry name" value="MITD1_C_sf"/>
</dbReference>
<dbReference type="Pfam" id="PF16565">
    <property type="entry name" value="MIT_C"/>
    <property type="match status" value="1"/>
</dbReference>
<dbReference type="WBParaSite" id="TCONS_00007612.p1">
    <property type="protein sequence ID" value="TCONS_00007612.p1"/>
    <property type="gene ID" value="XLOC_005643"/>
</dbReference>
<sequence>MSYKSSKFYNKCIYSTENQEEELLNAFEVEKKRIDSTNNLEIQSALDIAKSVEKELKKLVNDSKNFKNIRSKVGRYLITHVQPIISRLESGNLLDNDVIIENNLDELSNMKQKYTKGLEHELVAIVKIKDKQTGLSFEKIFTKDRIGDNVTRIRIEDPYMITKEQTNILYLFILAMKNTYDSLEYIEVKTKINPGKSDIFKELNTEDSKSTKAELLIKERDMIRSNLEIIKNKCKEKGIDFKFTFGDSTMHDRRIFFNSGVIAYLGRGLSIYYFDSFKDGRHIHELPCKECDILILRSKD</sequence>
<evidence type="ECO:0000313" key="5">
    <source>
        <dbReference type="WBParaSite" id="TCONS_00007612.p1"/>
    </source>
</evidence>